<dbReference type="SUPFAM" id="SSF55920">
    <property type="entry name" value="Creatinase/aminopeptidase"/>
    <property type="match status" value="1"/>
</dbReference>
<sequence length="363" mass="41109">MRLNQLQQWLKTEQHDLAFIHSTENVFYLTGFYCEPHERLMGVFVFPEDAPFLVCPKMEVSHVKQSGWEAEIIGYEDHENPWDKIATAFQVRKLSEQQSLAIEKDTIPYARVEAFLQVIPKAQFVSVESILNQARLIKDEAEITILRRAATMADRGVEIGIGALQEGKTELEVIAEIEYELKKQGIRQMSFSTLVLFGEKTAQPHGIPGERRLRKGDLVLFDLGVVLDGYCSDITRTVVFNSITEKQREIYNIVLEAQQQALIQCVKDKPMSALDRTARAVIADAGYGSFFTHRLGHGLGIDVHEFPSLHEKSEGILKPGMVFTIEPGVYVPEVGGVRIEDDVFITDNGYELLTRFPKELRIV</sequence>
<dbReference type="Gene3D" id="3.90.230.10">
    <property type="entry name" value="Creatinase/methionine aminopeptidase superfamily"/>
    <property type="match status" value="1"/>
</dbReference>
<dbReference type="Proteomes" id="UP000661691">
    <property type="component" value="Unassembled WGS sequence"/>
</dbReference>
<comment type="caution">
    <text evidence="8">The sequence shown here is derived from an EMBL/GenBank/DDBJ whole genome shotgun (WGS) entry which is preliminary data.</text>
</comment>
<evidence type="ECO:0000256" key="5">
    <source>
        <dbReference type="ARBA" id="ARBA00023211"/>
    </source>
</evidence>
<evidence type="ECO:0000259" key="6">
    <source>
        <dbReference type="Pfam" id="PF00557"/>
    </source>
</evidence>
<evidence type="ECO:0000313" key="9">
    <source>
        <dbReference type="Proteomes" id="UP000661691"/>
    </source>
</evidence>
<dbReference type="GO" id="GO:0046872">
    <property type="term" value="F:metal ion binding"/>
    <property type="evidence" value="ECO:0007669"/>
    <property type="project" value="UniProtKB-KW"/>
</dbReference>
<gene>
    <name evidence="8" type="ORF">IC620_01875</name>
</gene>
<dbReference type="AlphaFoldDB" id="A0A926N730"/>
<name>A0A926N730_9BACL</name>
<dbReference type="InterPro" id="IPR001714">
    <property type="entry name" value="Pept_M24_MAP"/>
</dbReference>
<dbReference type="FunFam" id="3.90.230.10:FF:000014">
    <property type="entry name" value="Aminopeptidase P family protein"/>
    <property type="match status" value="1"/>
</dbReference>
<feature type="domain" description="Creatinase N-terminal" evidence="7">
    <location>
        <begin position="2"/>
        <end position="137"/>
    </location>
</feature>
<dbReference type="InterPro" id="IPR000994">
    <property type="entry name" value="Pept_M24"/>
</dbReference>
<keyword evidence="8" id="KW-0645">Protease</keyword>
<evidence type="ECO:0000259" key="7">
    <source>
        <dbReference type="Pfam" id="PF01321"/>
    </source>
</evidence>
<keyword evidence="4" id="KW-0378">Hydrolase</keyword>
<dbReference type="Pfam" id="PF01321">
    <property type="entry name" value="Creatinase_N"/>
    <property type="match status" value="1"/>
</dbReference>
<dbReference type="InterPro" id="IPR029149">
    <property type="entry name" value="Creatin/AminoP/Spt16_N"/>
</dbReference>
<dbReference type="Pfam" id="PF00557">
    <property type="entry name" value="Peptidase_M24"/>
    <property type="match status" value="1"/>
</dbReference>
<protein>
    <submittedName>
        <fullName evidence="8">Aminopeptidase P family protein</fullName>
    </submittedName>
</protein>
<dbReference type="Gene3D" id="3.40.350.10">
    <property type="entry name" value="Creatinase/prolidase N-terminal domain"/>
    <property type="match status" value="1"/>
</dbReference>
<organism evidence="8 9">
    <name type="scientific">Polycladospora coralii</name>
    <dbReference type="NCBI Taxonomy" id="2771432"/>
    <lineage>
        <taxon>Bacteria</taxon>
        <taxon>Bacillati</taxon>
        <taxon>Bacillota</taxon>
        <taxon>Bacilli</taxon>
        <taxon>Bacillales</taxon>
        <taxon>Thermoactinomycetaceae</taxon>
        <taxon>Polycladospora</taxon>
    </lineage>
</organism>
<dbReference type="GO" id="GO:0008235">
    <property type="term" value="F:metalloexopeptidase activity"/>
    <property type="evidence" value="ECO:0007669"/>
    <property type="project" value="UniProtKB-ARBA"/>
</dbReference>
<dbReference type="PANTHER" id="PTHR46112">
    <property type="entry name" value="AMINOPEPTIDASE"/>
    <property type="match status" value="1"/>
</dbReference>
<keyword evidence="8" id="KW-0031">Aminopeptidase</keyword>
<dbReference type="PROSITE" id="PS00491">
    <property type="entry name" value="PROLINE_PEPTIDASE"/>
    <property type="match status" value="1"/>
</dbReference>
<proteinExistence type="inferred from homology"/>
<evidence type="ECO:0000256" key="4">
    <source>
        <dbReference type="ARBA" id="ARBA00022801"/>
    </source>
</evidence>
<keyword evidence="5" id="KW-0464">Manganese</keyword>
<dbReference type="InterPro" id="IPR050659">
    <property type="entry name" value="Peptidase_M24B"/>
</dbReference>
<keyword evidence="3" id="KW-0479">Metal-binding</keyword>
<comment type="cofactor">
    <cofactor evidence="1">
        <name>Mn(2+)</name>
        <dbReference type="ChEBI" id="CHEBI:29035"/>
    </cofactor>
</comment>
<dbReference type="InterPro" id="IPR001131">
    <property type="entry name" value="Peptidase_M24B_aminopep-P_CS"/>
</dbReference>
<dbReference type="PRINTS" id="PR00599">
    <property type="entry name" value="MAPEPTIDASE"/>
</dbReference>
<evidence type="ECO:0000256" key="2">
    <source>
        <dbReference type="ARBA" id="ARBA00008766"/>
    </source>
</evidence>
<dbReference type="PANTHER" id="PTHR46112:SF10">
    <property type="entry name" value="DIPEPTIDASE YKVY-RELATED"/>
    <property type="match status" value="1"/>
</dbReference>
<evidence type="ECO:0000256" key="3">
    <source>
        <dbReference type="ARBA" id="ARBA00022723"/>
    </source>
</evidence>
<dbReference type="InterPro" id="IPR000587">
    <property type="entry name" value="Creatinase_N"/>
</dbReference>
<dbReference type="SUPFAM" id="SSF53092">
    <property type="entry name" value="Creatinase/prolidase N-terminal domain"/>
    <property type="match status" value="1"/>
</dbReference>
<dbReference type="InterPro" id="IPR036005">
    <property type="entry name" value="Creatinase/aminopeptidase-like"/>
</dbReference>
<dbReference type="GO" id="GO:0004177">
    <property type="term" value="F:aminopeptidase activity"/>
    <property type="evidence" value="ECO:0007669"/>
    <property type="project" value="UniProtKB-KW"/>
</dbReference>
<accession>A0A926N730</accession>
<evidence type="ECO:0000313" key="8">
    <source>
        <dbReference type="EMBL" id="MBD1371106.1"/>
    </source>
</evidence>
<dbReference type="RefSeq" id="WP_191139002.1">
    <property type="nucleotide sequence ID" value="NZ_JACXAG020000002.1"/>
</dbReference>
<reference evidence="8" key="1">
    <citation type="submission" date="2020-09" db="EMBL/GenBank/DDBJ databases">
        <title>A novel bacterium of genus Hazenella, isolated from South China Sea.</title>
        <authorList>
            <person name="Huang H."/>
            <person name="Mo K."/>
            <person name="Hu Y."/>
        </authorList>
    </citation>
    <scope>NUCLEOTIDE SEQUENCE</scope>
    <source>
        <strain evidence="8">IB182357</strain>
    </source>
</reference>
<feature type="domain" description="Peptidase M24" evidence="6">
    <location>
        <begin position="146"/>
        <end position="347"/>
    </location>
</feature>
<comment type="similarity">
    <text evidence="2">Belongs to the peptidase M24B family.</text>
</comment>
<dbReference type="EMBL" id="JACXAH010000002">
    <property type="protein sequence ID" value="MBD1371106.1"/>
    <property type="molecule type" value="Genomic_DNA"/>
</dbReference>
<evidence type="ECO:0000256" key="1">
    <source>
        <dbReference type="ARBA" id="ARBA00001936"/>
    </source>
</evidence>
<dbReference type="CDD" id="cd01092">
    <property type="entry name" value="APP-like"/>
    <property type="match status" value="1"/>
</dbReference>
<keyword evidence="9" id="KW-1185">Reference proteome</keyword>